<evidence type="ECO:0000256" key="3">
    <source>
        <dbReference type="ARBA" id="ARBA00022692"/>
    </source>
</evidence>
<dbReference type="Proteomes" id="UP000018144">
    <property type="component" value="Unassembled WGS sequence"/>
</dbReference>
<dbReference type="OrthoDB" id="8841220at2759"/>
<evidence type="ECO:0000256" key="4">
    <source>
        <dbReference type="ARBA" id="ARBA00022989"/>
    </source>
</evidence>
<keyword evidence="4 6" id="KW-1133">Transmembrane helix</keyword>
<feature type="transmembrane region" description="Helical" evidence="6">
    <location>
        <begin position="95"/>
        <end position="114"/>
    </location>
</feature>
<keyword evidence="3 6" id="KW-0812">Transmembrane</keyword>
<keyword evidence="8" id="KW-1185">Reference proteome</keyword>
<accession>U4LC31</accession>
<reference evidence="7 8" key="1">
    <citation type="journal article" date="2013" name="PLoS Genet.">
        <title>The genome and development-dependent transcriptomes of Pyronema confluens: a window into fungal evolution.</title>
        <authorList>
            <person name="Traeger S."/>
            <person name="Altegoer F."/>
            <person name="Freitag M."/>
            <person name="Gabaldon T."/>
            <person name="Kempken F."/>
            <person name="Kumar A."/>
            <person name="Marcet-Houben M."/>
            <person name="Poggeler S."/>
            <person name="Stajich J.E."/>
            <person name="Nowrousian M."/>
        </authorList>
    </citation>
    <scope>NUCLEOTIDE SEQUENCE [LARGE SCALE GENOMIC DNA]</scope>
    <source>
        <strain evidence="8">CBS 100304</strain>
        <tissue evidence="7">Vegetative mycelium</tissue>
    </source>
</reference>
<dbReference type="GO" id="GO:0033013">
    <property type="term" value="P:tetrapyrrole metabolic process"/>
    <property type="evidence" value="ECO:0007669"/>
    <property type="project" value="UniProtKB-ARBA"/>
</dbReference>
<dbReference type="PANTHER" id="PTHR10057:SF0">
    <property type="entry name" value="TRANSLOCATOR PROTEIN"/>
    <property type="match status" value="1"/>
</dbReference>
<sequence>MPVPSTLLSAVPSLPTNILRSPALSILLPITCGTLIGYTTNKLSNTKNIYKTLRQPPFNPPAWLFGPVWTILYGMMGYSSYLLSLKTPIPSKYSAIYSLNLALNFLWMPLFFGLKRPAAALVDMGLLTAVTGVMVKWWGEVDEKAGWMLWPYLGWLGYAGYINAGVGMLNGWDIKGTLKRAEKKE</sequence>
<evidence type="ECO:0000256" key="2">
    <source>
        <dbReference type="ARBA" id="ARBA00007524"/>
    </source>
</evidence>
<evidence type="ECO:0000256" key="6">
    <source>
        <dbReference type="SAM" id="Phobius"/>
    </source>
</evidence>
<organism evidence="7 8">
    <name type="scientific">Pyronema omphalodes (strain CBS 100304)</name>
    <name type="common">Pyronema confluens</name>
    <dbReference type="NCBI Taxonomy" id="1076935"/>
    <lineage>
        <taxon>Eukaryota</taxon>
        <taxon>Fungi</taxon>
        <taxon>Dikarya</taxon>
        <taxon>Ascomycota</taxon>
        <taxon>Pezizomycotina</taxon>
        <taxon>Pezizomycetes</taxon>
        <taxon>Pezizales</taxon>
        <taxon>Pyronemataceae</taxon>
        <taxon>Pyronema</taxon>
    </lineage>
</organism>
<dbReference type="STRING" id="1076935.U4LC31"/>
<dbReference type="AlphaFoldDB" id="U4LC31"/>
<evidence type="ECO:0000313" key="7">
    <source>
        <dbReference type="EMBL" id="CCX29654.1"/>
    </source>
</evidence>
<dbReference type="EMBL" id="HF935309">
    <property type="protein sequence ID" value="CCX29654.1"/>
    <property type="molecule type" value="Genomic_DNA"/>
</dbReference>
<name>U4LC31_PYROM</name>
<feature type="transmembrane region" description="Helical" evidence="6">
    <location>
        <begin position="62"/>
        <end position="83"/>
    </location>
</feature>
<evidence type="ECO:0000313" key="8">
    <source>
        <dbReference type="Proteomes" id="UP000018144"/>
    </source>
</evidence>
<dbReference type="InterPro" id="IPR038330">
    <property type="entry name" value="TspO/MBR-related_sf"/>
</dbReference>
<feature type="transmembrane region" description="Helical" evidence="6">
    <location>
        <begin position="121"/>
        <end position="138"/>
    </location>
</feature>
<comment type="subcellular location">
    <subcellularLocation>
        <location evidence="1">Membrane</location>
        <topology evidence="1">Multi-pass membrane protein</topology>
    </subcellularLocation>
</comment>
<dbReference type="CDD" id="cd15904">
    <property type="entry name" value="TSPO_MBR"/>
    <property type="match status" value="1"/>
</dbReference>
<dbReference type="PANTHER" id="PTHR10057">
    <property type="entry name" value="PERIPHERAL-TYPE BENZODIAZEPINE RECEPTOR"/>
    <property type="match status" value="1"/>
</dbReference>
<dbReference type="FunFam" id="1.20.1260.100:FF:000001">
    <property type="entry name" value="translocator protein 2"/>
    <property type="match status" value="1"/>
</dbReference>
<dbReference type="OMA" id="WSWLFFG"/>
<gene>
    <name evidence="7" type="ORF">PCON_06315</name>
</gene>
<proteinExistence type="inferred from homology"/>
<dbReference type="GO" id="GO:0005741">
    <property type="term" value="C:mitochondrial outer membrane"/>
    <property type="evidence" value="ECO:0007669"/>
    <property type="project" value="TreeGrafter"/>
</dbReference>
<dbReference type="eggNOG" id="KOG3797">
    <property type="taxonomic scope" value="Eukaryota"/>
</dbReference>
<dbReference type="Gene3D" id="1.20.1260.100">
    <property type="entry name" value="TspO/MBR protein"/>
    <property type="match status" value="1"/>
</dbReference>
<evidence type="ECO:0000256" key="5">
    <source>
        <dbReference type="ARBA" id="ARBA00023136"/>
    </source>
</evidence>
<dbReference type="Pfam" id="PF03073">
    <property type="entry name" value="TspO_MBR"/>
    <property type="match status" value="1"/>
</dbReference>
<keyword evidence="5 6" id="KW-0472">Membrane</keyword>
<evidence type="ECO:0000256" key="1">
    <source>
        <dbReference type="ARBA" id="ARBA00004141"/>
    </source>
</evidence>
<protein>
    <submittedName>
        <fullName evidence="7">Similar to Translocator protein homolog acc. no. O94327</fullName>
    </submittedName>
</protein>
<comment type="similarity">
    <text evidence="2">Belongs to the TspO/BZRP family.</text>
</comment>
<dbReference type="InterPro" id="IPR004307">
    <property type="entry name" value="TspO_MBR"/>
</dbReference>
<feature type="transmembrane region" description="Helical" evidence="6">
    <location>
        <begin position="150"/>
        <end position="172"/>
    </location>
</feature>
<feature type="transmembrane region" description="Helical" evidence="6">
    <location>
        <begin position="20"/>
        <end position="41"/>
    </location>
</feature>